<keyword evidence="4" id="KW-0238">DNA-binding</keyword>
<dbReference type="InterPro" id="IPR011598">
    <property type="entry name" value="bHLH_dom"/>
</dbReference>
<dbReference type="SMART" id="SM00091">
    <property type="entry name" value="PAS"/>
    <property type="match status" value="2"/>
</dbReference>
<keyword evidence="5" id="KW-0010">Activator</keyword>
<keyword evidence="2" id="KW-0677">Repeat</keyword>
<dbReference type="PROSITE" id="PS50888">
    <property type="entry name" value="BHLH"/>
    <property type="match status" value="1"/>
</dbReference>
<reference evidence="14" key="1">
    <citation type="submission" date="2025-08" db="UniProtKB">
        <authorList>
            <consortium name="RefSeq"/>
        </authorList>
    </citation>
    <scope>IDENTIFICATION</scope>
    <source>
        <tissue evidence="14">Muscle</tissue>
    </source>
</reference>
<feature type="domain" description="PAS" evidence="11">
    <location>
        <begin position="146"/>
        <end position="220"/>
    </location>
</feature>
<dbReference type="GO" id="GO:0005667">
    <property type="term" value="C:transcription regulator complex"/>
    <property type="evidence" value="ECO:0007669"/>
    <property type="project" value="InterPro"/>
</dbReference>
<dbReference type="GO" id="GO:0003700">
    <property type="term" value="F:DNA-binding transcription factor activity"/>
    <property type="evidence" value="ECO:0007669"/>
    <property type="project" value="InterPro"/>
</dbReference>
<evidence type="ECO:0000313" key="13">
    <source>
        <dbReference type="Proteomes" id="UP000504627"/>
    </source>
</evidence>
<dbReference type="InterPro" id="IPR013767">
    <property type="entry name" value="PAS_fold"/>
</dbReference>
<dbReference type="FunFam" id="4.10.280.10:FF:000011">
    <property type="entry name" value="Aryl hydrocarbon receptor nuclear translocator 2"/>
    <property type="match status" value="1"/>
</dbReference>
<dbReference type="CDD" id="cd00130">
    <property type="entry name" value="PAS"/>
    <property type="match status" value="2"/>
</dbReference>
<dbReference type="GO" id="GO:0005737">
    <property type="term" value="C:cytoplasm"/>
    <property type="evidence" value="ECO:0007669"/>
    <property type="project" value="InterPro"/>
</dbReference>
<accession>A0A6J2H8N3</accession>
<feature type="region of interest" description="Disordered" evidence="10">
    <location>
        <begin position="1"/>
        <end position="83"/>
    </location>
</feature>
<name>A0A6J2H8N3_9PASS</name>
<dbReference type="InterPro" id="IPR001610">
    <property type="entry name" value="PAC"/>
</dbReference>
<evidence type="ECO:0000256" key="2">
    <source>
        <dbReference type="ARBA" id="ARBA00022737"/>
    </source>
</evidence>
<evidence type="ECO:0000256" key="7">
    <source>
        <dbReference type="ARBA" id="ARBA00023242"/>
    </source>
</evidence>
<evidence type="ECO:0000256" key="3">
    <source>
        <dbReference type="ARBA" id="ARBA00023015"/>
    </source>
</evidence>
<dbReference type="SMART" id="SM00353">
    <property type="entry name" value="HLH"/>
    <property type="match status" value="1"/>
</dbReference>
<evidence type="ECO:0000259" key="11">
    <source>
        <dbReference type="PROSITE" id="PS50112"/>
    </source>
</evidence>
<dbReference type="GO" id="GO:0046983">
    <property type="term" value="F:protein dimerization activity"/>
    <property type="evidence" value="ECO:0007669"/>
    <property type="project" value="InterPro"/>
</dbReference>
<comment type="function">
    <text evidence="9">Required for activity of the AHR. Upon ligand binding, AHR translocates into the nucleus, where it heterodimerizes with ARNT and induces transcription by binding to xenobiotic response elements (XRE). Not required for the ligand-binding subunit to translocate from the cytosol to the nucleus after ligand binding. The complex initiates transcription of genes involved in the regulation of a variety of biological processes, including angiogenesis, hematopoiesis, drug and lipid metabolism, cell motility and immune modulation. The heterodimer binds to core DNA sequence 5'-TACGTG-3' within the hypoxia response element (HRE) of target gene promoters and functions as a transcriptional regulator of the adaptive response to hypoxia. The heterodimer ARNT:AHR binds to core DNA sequence 5'-TGCGTG-3' within the dioxin response element (DRE) of target gene promoters and activates their transcription.</text>
</comment>
<dbReference type="GO" id="GO:0003677">
    <property type="term" value="F:DNA binding"/>
    <property type="evidence" value="ECO:0007669"/>
    <property type="project" value="UniProtKB-KW"/>
</dbReference>
<dbReference type="Proteomes" id="UP000504627">
    <property type="component" value="Unplaced"/>
</dbReference>
<dbReference type="GeneID" id="113991583"/>
<evidence type="ECO:0000256" key="6">
    <source>
        <dbReference type="ARBA" id="ARBA00023163"/>
    </source>
</evidence>
<dbReference type="InterPro" id="IPR035965">
    <property type="entry name" value="PAS-like_dom_sf"/>
</dbReference>
<keyword evidence="7" id="KW-0539">Nucleus</keyword>
<proteinExistence type="predicted"/>
<keyword evidence="13" id="KW-1185">Reference proteome</keyword>
<dbReference type="Pfam" id="PF00989">
    <property type="entry name" value="PAS"/>
    <property type="match status" value="1"/>
</dbReference>
<dbReference type="RefSeq" id="XP_027583841.1">
    <property type="nucleotide sequence ID" value="XM_027728040.2"/>
</dbReference>
<feature type="compositionally biased region" description="Basic and acidic residues" evidence="10">
    <location>
        <begin position="60"/>
        <end position="83"/>
    </location>
</feature>
<dbReference type="CTD" id="405"/>
<dbReference type="InterPro" id="IPR001067">
    <property type="entry name" value="Nuc_translocat"/>
</dbReference>
<sequence length="770" mass="83717">MAATAAGAEMASDVSSLGAAVGSGTPGSGAQPGGAVAQRGSKRRPGLDFDDDGEGNSKFLRCDDDPMPNDKERFARENHSEIERRRRNKMTAYITELSDMVPTCSALARKPDKLTILRMAVSHMKSLRGTGNTSTDGTYKPSFLTDQELKHLILEAADGFLFIVSCETGRVVYVSDSVTPVLNQPQSEWFGSTLYDQVHPDDVGKLREQLSTSENALTGRILDLKTGTVKKEGQQSMRMCMGSRRSFICRMRCGNSSVDPVAVNRLSFMRNRCRNGLGAAKDGEPHYVVVHCTGYIKAWPPAGVSLPDDDPDAGQGSKFCLVAIGRLQVTSSPNCTDMNNVCQPTEFISRHNTEGIFTFIDHRCVATVGYQPQELLGKDIVDFCHPEDQQLLRDSFQQVVKLKGQVLSVMFRFRSKNREWLWMRTSSFTFQNPYSDEIEYIICTNTNVKNSSQESRPALANSLPRPQLGQSVSLPLDMGTAPLPSRQQQPPQAELEVGPGRESLAGYEHSQVPVQPVSAAGPEHSKPLEKAESLFSQERDPRFGEIFTGISTDQSKALPASTVPANPPLFSQGNTFTAARPQENFRSSSMVPPVNIIQQQPSPAGRILSQISRHSSPAQVSGTTWAAGTRPVFTPQQVASQPVKTRPPSFGMGTFQGTPSSFSSMTAPGSTASPTAAPYPALAGRGSGFTGTEAAQTPAPFQPRAADAVGMWPQWQGQHHGPGSGEQHVQQPQPSQPEVFPDMLTMLGDQGPNYNNEEFPELNIFPSFSE</sequence>
<evidence type="ECO:0000256" key="4">
    <source>
        <dbReference type="ARBA" id="ARBA00023125"/>
    </source>
</evidence>
<evidence type="ECO:0000256" key="8">
    <source>
        <dbReference type="ARBA" id="ARBA00039652"/>
    </source>
</evidence>
<feature type="domain" description="BHLH" evidence="12">
    <location>
        <begin position="74"/>
        <end position="127"/>
    </location>
</feature>
<dbReference type="NCBIfam" id="TIGR00229">
    <property type="entry name" value="sensory_box"/>
    <property type="match status" value="1"/>
</dbReference>
<dbReference type="SUPFAM" id="SSF55785">
    <property type="entry name" value="PYP-like sensor domain (PAS domain)"/>
    <property type="match status" value="2"/>
</dbReference>
<dbReference type="Gene3D" id="3.30.450.20">
    <property type="entry name" value="PAS domain"/>
    <property type="match status" value="2"/>
</dbReference>
<dbReference type="FunFam" id="3.30.450.20:FF:000003">
    <property type="entry name" value="Aryl hydrocarbon receptor nuclear translocator 2"/>
    <property type="match status" value="1"/>
</dbReference>
<keyword evidence="3" id="KW-0805">Transcription regulation</keyword>
<comment type="subcellular location">
    <subcellularLocation>
        <location evidence="1">Nucleus</location>
    </subcellularLocation>
</comment>
<dbReference type="PANTHER" id="PTHR23042">
    <property type="entry name" value="CIRCADIAN PROTEIN CLOCK/ARNT/BMAL/PAS"/>
    <property type="match status" value="1"/>
</dbReference>
<gene>
    <name evidence="14" type="primary">ARNT</name>
</gene>
<feature type="domain" description="PAS" evidence="11">
    <location>
        <begin position="352"/>
        <end position="403"/>
    </location>
</feature>
<keyword evidence="6" id="KW-0804">Transcription</keyword>
<evidence type="ECO:0000313" key="14">
    <source>
        <dbReference type="RefSeq" id="XP_027583841.1"/>
    </source>
</evidence>
<dbReference type="Pfam" id="PF14598">
    <property type="entry name" value="PAS_11"/>
    <property type="match status" value="1"/>
</dbReference>
<dbReference type="SUPFAM" id="SSF47459">
    <property type="entry name" value="HLH, helix-loop-helix DNA-binding domain"/>
    <property type="match status" value="1"/>
</dbReference>
<feature type="compositionally biased region" description="Low complexity" evidence="10">
    <location>
        <begin position="1"/>
        <end position="11"/>
    </location>
</feature>
<dbReference type="GO" id="GO:0005634">
    <property type="term" value="C:nucleus"/>
    <property type="evidence" value="ECO:0007669"/>
    <property type="project" value="UniProtKB-SubCell"/>
</dbReference>
<feature type="region of interest" description="Disordered" evidence="10">
    <location>
        <begin position="452"/>
        <end position="498"/>
    </location>
</feature>
<dbReference type="Gene3D" id="4.10.280.10">
    <property type="entry name" value="Helix-loop-helix DNA-binding domain"/>
    <property type="match status" value="1"/>
</dbReference>
<dbReference type="InterPro" id="IPR000014">
    <property type="entry name" value="PAS"/>
</dbReference>
<feature type="region of interest" description="Disordered" evidence="10">
    <location>
        <begin position="714"/>
        <end position="770"/>
    </location>
</feature>
<evidence type="ECO:0000256" key="1">
    <source>
        <dbReference type="ARBA" id="ARBA00004123"/>
    </source>
</evidence>
<dbReference type="PRINTS" id="PR00785">
    <property type="entry name" value="NCTRNSLOCATR"/>
</dbReference>
<dbReference type="AlphaFoldDB" id="A0A6J2H8N3"/>
<dbReference type="SMART" id="SM00086">
    <property type="entry name" value="PAC"/>
    <property type="match status" value="1"/>
</dbReference>
<evidence type="ECO:0000256" key="9">
    <source>
        <dbReference type="ARBA" id="ARBA00045949"/>
    </source>
</evidence>
<dbReference type="CDD" id="cd18947">
    <property type="entry name" value="bHLH-PAS_ARNT"/>
    <property type="match status" value="1"/>
</dbReference>
<organism evidence="13 14">
    <name type="scientific">Pipra filicauda</name>
    <name type="common">Wire-tailed manakin</name>
    <dbReference type="NCBI Taxonomy" id="649802"/>
    <lineage>
        <taxon>Eukaryota</taxon>
        <taxon>Metazoa</taxon>
        <taxon>Chordata</taxon>
        <taxon>Craniata</taxon>
        <taxon>Vertebrata</taxon>
        <taxon>Euteleostomi</taxon>
        <taxon>Archelosauria</taxon>
        <taxon>Archosauria</taxon>
        <taxon>Dinosauria</taxon>
        <taxon>Saurischia</taxon>
        <taxon>Theropoda</taxon>
        <taxon>Coelurosauria</taxon>
        <taxon>Aves</taxon>
        <taxon>Neognathae</taxon>
        <taxon>Neoaves</taxon>
        <taxon>Telluraves</taxon>
        <taxon>Australaves</taxon>
        <taxon>Passeriformes</taxon>
        <taxon>Pipridae</taxon>
        <taxon>Pipra</taxon>
    </lineage>
</organism>
<evidence type="ECO:0000256" key="5">
    <source>
        <dbReference type="ARBA" id="ARBA00023159"/>
    </source>
</evidence>
<evidence type="ECO:0000259" key="12">
    <source>
        <dbReference type="PROSITE" id="PS50888"/>
    </source>
</evidence>
<dbReference type="Pfam" id="PF00010">
    <property type="entry name" value="HLH"/>
    <property type="match status" value="1"/>
</dbReference>
<keyword evidence="14" id="KW-0675">Receptor</keyword>
<dbReference type="PROSITE" id="PS50112">
    <property type="entry name" value="PAS"/>
    <property type="match status" value="2"/>
</dbReference>
<dbReference type="InterPro" id="IPR050933">
    <property type="entry name" value="Circadian_TF"/>
</dbReference>
<dbReference type="InterPro" id="IPR036638">
    <property type="entry name" value="HLH_DNA-bd_sf"/>
</dbReference>
<protein>
    <recommendedName>
        <fullName evidence="8">Aryl hydrocarbon receptor nuclear translocator</fullName>
    </recommendedName>
</protein>
<evidence type="ECO:0000256" key="10">
    <source>
        <dbReference type="SAM" id="MobiDB-lite"/>
    </source>
</evidence>
<dbReference type="FunFam" id="3.30.450.20:FF:000028">
    <property type="entry name" value="Aryl hydrocarbon receptor nuclear translocator 1"/>
    <property type="match status" value="1"/>
</dbReference>